<evidence type="ECO:0000256" key="7">
    <source>
        <dbReference type="ARBA" id="ARBA00022840"/>
    </source>
</evidence>
<evidence type="ECO:0000256" key="6">
    <source>
        <dbReference type="ARBA" id="ARBA00022741"/>
    </source>
</evidence>
<evidence type="ECO:0000256" key="4">
    <source>
        <dbReference type="ARBA" id="ARBA00022598"/>
    </source>
</evidence>
<evidence type="ECO:0000313" key="12">
    <source>
        <dbReference type="Proteomes" id="UP000228906"/>
    </source>
</evidence>
<dbReference type="GO" id="GO:0008360">
    <property type="term" value="P:regulation of cell shape"/>
    <property type="evidence" value="ECO:0007669"/>
    <property type="project" value="UniProtKB-KW"/>
</dbReference>
<dbReference type="GO" id="GO:0009252">
    <property type="term" value="P:peptidoglycan biosynthetic process"/>
    <property type="evidence" value="ECO:0007669"/>
    <property type="project" value="UniProtKB-UniRule"/>
</dbReference>
<comment type="function">
    <text evidence="9">Cell wall formation. Catalyzes the addition of glutamate to the nucleotide precursor UDP-N-acetylmuramoyl-L-alanine (UMA).</text>
</comment>
<comment type="catalytic activity">
    <reaction evidence="9">
        <text>UDP-N-acetyl-alpha-D-muramoyl-L-alanine + D-glutamate + ATP = UDP-N-acetyl-alpha-D-muramoyl-L-alanyl-D-glutamate + ADP + phosphate + H(+)</text>
        <dbReference type="Rhea" id="RHEA:16429"/>
        <dbReference type="ChEBI" id="CHEBI:15378"/>
        <dbReference type="ChEBI" id="CHEBI:29986"/>
        <dbReference type="ChEBI" id="CHEBI:30616"/>
        <dbReference type="ChEBI" id="CHEBI:43474"/>
        <dbReference type="ChEBI" id="CHEBI:83898"/>
        <dbReference type="ChEBI" id="CHEBI:83900"/>
        <dbReference type="ChEBI" id="CHEBI:456216"/>
        <dbReference type="EC" id="6.3.2.9"/>
    </reaction>
</comment>
<dbReference type="UniPathway" id="UPA00219"/>
<comment type="pathway">
    <text evidence="2 9">Cell wall biogenesis; peptidoglycan biosynthesis.</text>
</comment>
<evidence type="ECO:0000256" key="2">
    <source>
        <dbReference type="ARBA" id="ARBA00004752"/>
    </source>
</evidence>
<dbReference type="GO" id="GO:0008764">
    <property type="term" value="F:UDP-N-acetylmuramoylalanine-D-glutamate ligase activity"/>
    <property type="evidence" value="ECO:0007669"/>
    <property type="project" value="UniProtKB-UniRule"/>
</dbReference>
<keyword evidence="4 9" id="KW-0436">Ligase</keyword>
<dbReference type="Proteomes" id="UP000228906">
    <property type="component" value="Unassembled WGS sequence"/>
</dbReference>
<dbReference type="GO" id="GO:0005524">
    <property type="term" value="F:ATP binding"/>
    <property type="evidence" value="ECO:0007669"/>
    <property type="project" value="UniProtKB-UniRule"/>
</dbReference>
<evidence type="ECO:0000259" key="10">
    <source>
        <dbReference type="Pfam" id="PF08245"/>
    </source>
</evidence>
<dbReference type="Gene3D" id="3.90.190.20">
    <property type="entry name" value="Mur ligase, C-terminal domain"/>
    <property type="match status" value="1"/>
</dbReference>
<keyword evidence="8 9" id="KW-0131">Cell cycle</keyword>
<sequence>MLENFKDKQILILGMGKEGIDSYLALRKLFPHKVLAVGDKKKIGQFDKKIRAILAKDKNLKKYFGQNYLAKAGDYDLIIKTPGISRKERSSFLQGRSEAPSSRITSQAEIFYDNFPGLIIGVTGTKGKGTTSGLIYQILKTAGFKAFWLGNVGKPVLQYLLKAKPDHIAVYEISAQQLQGLKKSPQIAVFLNLFSDHLDYFVNFQDYTKAKANIAIHQTKNDFLIYNSDDSLVKKIAQQSKARKIAFSERKLKIVKGIINPKEIPLPGEFNQLNVLAAILATAPFNIPKEKIKKAIKNFHNLPHRLEFAGKYQGIEFYNNSMATVPETTILDLKTFNGRPISLIAGGSDKGSDYSLLAKEIAKSSVKNLIILGQGTGQKIEEGAKLLPQRKELRSFLAITMREAVKICCQQTPRNGVCLLSPASASFNMFKDYQDRGKQFKKWVKKYGQKSN</sequence>
<dbReference type="PANTHER" id="PTHR43692">
    <property type="entry name" value="UDP-N-ACETYLMURAMOYLALANINE--D-GLUTAMATE LIGASE"/>
    <property type="match status" value="1"/>
</dbReference>
<dbReference type="InterPro" id="IPR005762">
    <property type="entry name" value="MurD"/>
</dbReference>
<feature type="domain" description="Mur ligase central" evidence="10">
    <location>
        <begin position="122"/>
        <end position="281"/>
    </location>
</feature>
<keyword evidence="9" id="KW-0573">Peptidoglycan synthesis</keyword>
<dbReference type="SUPFAM" id="SSF53244">
    <property type="entry name" value="MurD-like peptide ligases, peptide-binding domain"/>
    <property type="match status" value="1"/>
</dbReference>
<comment type="caution">
    <text evidence="11">The sequence shown here is derived from an EMBL/GenBank/DDBJ whole genome shotgun (WGS) entry which is preliminary data.</text>
</comment>
<keyword evidence="9" id="KW-0961">Cell wall biogenesis/degradation</keyword>
<dbReference type="GO" id="GO:0071555">
    <property type="term" value="P:cell wall organization"/>
    <property type="evidence" value="ECO:0007669"/>
    <property type="project" value="UniProtKB-KW"/>
</dbReference>
<dbReference type="InterPro" id="IPR018109">
    <property type="entry name" value="Folylpolyglutamate_synth_CS"/>
</dbReference>
<protein>
    <recommendedName>
        <fullName evidence="9">UDP-N-acetylmuramoylalanine--D-glutamate ligase</fullName>
        <ecNumber evidence="9">6.3.2.9</ecNumber>
    </recommendedName>
    <alternativeName>
        <fullName evidence="9">D-glutamic acid-adding enzyme</fullName>
    </alternativeName>
    <alternativeName>
        <fullName evidence="9">UDP-N-acetylmuramoyl-L-alanyl-D-glutamate synthetase</fullName>
    </alternativeName>
</protein>
<keyword evidence="9" id="KW-0133">Cell shape</keyword>
<dbReference type="AlphaFoldDB" id="A0A2H0UVH8"/>
<dbReference type="NCBIfam" id="TIGR01087">
    <property type="entry name" value="murD"/>
    <property type="match status" value="1"/>
</dbReference>
<comment type="similarity">
    <text evidence="9">Belongs to the MurCDEF family.</text>
</comment>
<keyword evidence="7 9" id="KW-0067">ATP-binding</keyword>
<evidence type="ECO:0000256" key="5">
    <source>
        <dbReference type="ARBA" id="ARBA00022618"/>
    </source>
</evidence>
<keyword evidence="3 9" id="KW-0963">Cytoplasm</keyword>
<dbReference type="InterPro" id="IPR013221">
    <property type="entry name" value="Mur_ligase_cen"/>
</dbReference>
<comment type="subcellular location">
    <subcellularLocation>
        <location evidence="1 9">Cytoplasm</location>
    </subcellularLocation>
</comment>
<dbReference type="PANTHER" id="PTHR43692:SF1">
    <property type="entry name" value="UDP-N-ACETYLMURAMOYLALANINE--D-GLUTAMATE LIGASE"/>
    <property type="match status" value="1"/>
</dbReference>
<dbReference type="GO" id="GO:0051301">
    <property type="term" value="P:cell division"/>
    <property type="evidence" value="ECO:0007669"/>
    <property type="project" value="UniProtKB-KW"/>
</dbReference>
<keyword evidence="6 9" id="KW-0547">Nucleotide-binding</keyword>
<dbReference type="InterPro" id="IPR036615">
    <property type="entry name" value="Mur_ligase_C_dom_sf"/>
</dbReference>
<dbReference type="EC" id="6.3.2.9" evidence="9"/>
<dbReference type="GO" id="GO:0004326">
    <property type="term" value="F:tetrahydrofolylpolyglutamate synthase activity"/>
    <property type="evidence" value="ECO:0007669"/>
    <property type="project" value="InterPro"/>
</dbReference>
<dbReference type="PROSITE" id="PS01011">
    <property type="entry name" value="FOLYLPOLYGLU_SYNT_1"/>
    <property type="match status" value="1"/>
</dbReference>
<gene>
    <name evidence="9 11" type="primary">murD</name>
    <name evidence="11" type="ORF">COU03_03925</name>
</gene>
<dbReference type="Gene3D" id="3.40.50.720">
    <property type="entry name" value="NAD(P)-binding Rossmann-like Domain"/>
    <property type="match status" value="1"/>
</dbReference>
<dbReference type="EMBL" id="PFAV01000073">
    <property type="protein sequence ID" value="PIR90831.1"/>
    <property type="molecule type" value="Genomic_DNA"/>
</dbReference>
<proteinExistence type="inferred from homology"/>
<evidence type="ECO:0000256" key="8">
    <source>
        <dbReference type="ARBA" id="ARBA00023306"/>
    </source>
</evidence>
<dbReference type="InterPro" id="IPR036565">
    <property type="entry name" value="Mur-like_cat_sf"/>
</dbReference>
<dbReference type="SUPFAM" id="SSF53623">
    <property type="entry name" value="MurD-like peptide ligases, catalytic domain"/>
    <property type="match status" value="1"/>
</dbReference>
<dbReference type="Gene3D" id="3.40.1190.10">
    <property type="entry name" value="Mur-like, catalytic domain"/>
    <property type="match status" value="1"/>
</dbReference>
<dbReference type="HAMAP" id="MF_00639">
    <property type="entry name" value="MurD"/>
    <property type="match status" value="1"/>
</dbReference>
<reference evidence="12" key="1">
    <citation type="submission" date="2017-09" db="EMBL/GenBank/DDBJ databases">
        <title>Depth-based differentiation of microbial function through sediment-hosted aquifers and enrichment of novel symbionts in the deep terrestrial subsurface.</title>
        <authorList>
            <person name="Probst A.J."/>
            <person name="Ladd B."/>
            <person name="Jarett J.K."/>
            <person name="Geller-Mcgrath D.E."/>
            <person name="Sieber C.M.K."/>
            <person name="Emerson J.B."/>
            <person name="Anantharaman K."/>
            <person name="Thomas B.C."/>
            <person name="Malmstrom R."/>
            <person name="Stieglmeier M."/>
            <person name="Klingl A."/>
            <person name="Woyke T."/>
            <person name="Ryan C.M."/>
            <person name="Banfield J.F."/>
        </authorList>
    </citation>
    <scope>NUCLEOTIDE SEQUENCE [LARGE SCALE GENOMIC DNA]</scope>
</reference>
<dbReference type="GO" id="GO:0005737">
    <property type="term" value="C:cytoplasm"/>
    <property type="evidence" value="ECO:0007669"/>
    <property type="project" value="UniProtKB-SubCell"/>
</dbReference>
<accession>A0A2H0UVH8</accession>
<organism evidence="11 12">
    <name type="scientific">bacterium (Candidatus Gribaldobacteria) CG10_big_fil_rev_8_21_14_0_10_41_12</name>
    <dbReference type="NCBI Taxonomy" id="2014277"/>
    <lineage>
        <taxon>Bacteria</taxon>
        <taxon>Candidatus Gribaldobacteria</taxon>
    </lineage>
</organism>
<feature type="binding site" evidence="9">
    <location>
        <begin position="124"/>
        <end position="130"/>
    </location>
    <ligand>
        <name>ATP</name>
        <dbReference type="ChEBI" id="CHEBI:30616"/>
    </ligand>
</feature>
<dbReference type="Pfam" id="PF08245">
    <property type="entry name" value="Mur_ligase_M"/>
    <property type="match status" value="1"/>
</dbReference>
<evidence type="ECO:0000256" key="9">
    <source>
        <dbReference type="HAMAP-Rule" id="MF_00639"/>
    </source>
</evidence>
<evidence type="ECO:0000313" key="11">
    <source>
        <dbReference type="EMBL" id="PIR90831.1"/>
    </source>
</evidence>
<evidence type="ECO:0000256" key="1">
    <source>
        <dbReference type="ARBA" id="ARBA00004496"/>
    </source>
</evidence>
<evidence type="ECO:0000256" key="3">
    <source>
        <dbReference type="ARBA" id="ARBA00022490"/>
    </source>
</evidence>
<name>A0A2H0UVH8_9BACT</name>
<keyword evidence="5 9" id="KW-0132">Cell division</keyword>